<sequence>LQIRYNLGGTREPYNIDVDHRNMANGQPHSVNITRHERTIILKKEFKIDTCQEKEQQEDAVLSVKWSVIWQGFSSLSDLIPIRLVAVGSSRCKEKAQALSLLST</sequence>
<evidence type="ECO:0000313" key="1">
    <source>
        <dbReference type="EMBL" id="KAK2096823.1"/>
    </source>
</evidence>
<protein>
    <submittedName>
        <fullName evidence="1">Uncharacterized protein</fullName>
    </submittedName>
</protein>
<comment type="caution">
    <text evidence="1">The sequence shown here is derived from an EMBL/GenBank/DDBJ whole genome shotgun (WGS) entry which is preliminary data.</text>
</comment>
<gene>
    <name evidence="1" type="ORF">P7K49_025857</name>
</gene>
<accession>A0ABQ9UID0</accession>
<reference evidence="1 2" key="1">
    <citation type="submission" date="2023-05" db="EMBL/GenBank/DDBJ databases">
        <title>B98-5 Cell Line De Novo Hybrid Assembly: An Optical Mapping Approach.</title>
        <authorList>
            <person name="Kananen K."/>
            <person name="Auerbach J.A."/>
            <person name="Kautto E."/>
            <person name="Blachly J.S."/>
        </authorList>
    </citation>
    <scope>NUCLEOTIDE SEQUENCE [LARGE SCALE GENOMIC DNA]</scope>
    <source>
        <strain evidence="1">B95-8</strain>
        <tissue evidence="1">Cell line</tissue>
    </source>
</reference>
<keyword evidence="2" id="KW-1185">Reference proteome</keyword>
<feature type="non-terminal residue" evidence="1">
    <location>
        <position position="1"/>
    </location>
</feature>
<dbReference type="Gene3D" id="2.60.120.200">
    <property type="match status" value="1"/>
</dbReference>
<dbReference type="EMBL" id="JASSZA010000012">
    <property type="protein sequence ID" value="KAK2096823.1"/>
    <property type="molecule type" value="Genomic_DNA"/>
</dbReference>
<feature type="non-terminal residue" evidence="1">
    <location>
        <position position="104"/>
    </location>
</feature>
<dbReference type="Proteomes" id="UP001266305">
    <property type="component" value="Unassembled WGS sequence"/>
</dbReference>
<evidence type="ECO:0000313" key="2">
    <source>
        <dbReference type="Proteomes" id="UP001266305"/>
    </source>
</evidence>
<organism evidence="1 2">
    <name type="scientific">Saguinus oedipus</name>
    <name type="common">Cotton-top tamarin</name>
    <name type="synonym">Oedipomidas oedipus</name>
    <dbReference type="NCBI Taxonomy" id="9490"/>
    <lineage>
        <taxon>Eukaryota</taxon>
        <taxon>Metazoa</taxon>
        <taxon>Chordata</taxon>
        <taxon>Craniata</taxon>
        <taxon>Vertebrata</taxon>
        <taxon>Euteleostomi</taxon>
        <taxon>Mammalia</taxon>
        <taxon>Eutheria</taxon>
        <taxon>Euarchontoglires</taxon>
        <taxon>Primates</taxon>
        <taxon>Haplorrhini</taxon>
        <taxon>Platyrrhini</taxon>
        <taxon>Cebidae</taxon>
        <taxon>Callitrichinae</taxon>
        <taxon>Saguinus</taxon>
    </lineage>
</organism>
<name>A0ABQ9UID0_SAGOE</name>
<proteinExistence type="predicted"/>